<evidence type="ECO:0000256" key="5">
    <source>
        <dbReference type="PIRSR" id="PIRSR000349-1"/>
    </source>
</evidence>
<dbReference type="Gene3D" id="3.55.40.20">
    <property type="entry name" value="Iron/manganese superoxide dismutase, C-terminal domain"/>
    <property type="match status" value="1"/>
</dbReference>
<dbReference type="InterPro" id="IPR006311">
    <property type="entry name" value="TAT_signal"/>
</dbReference>
<protein>
    <recommendedName>
        <fullName evidence="2 6">Superoxide dismutase</fullName>
        <ecNumber evidence="2 6">1.15.1.1</ecNumber>
    </recommendedName>
</protein>
<proteinExistence type="inferred from homology"/>
<dbReference type="PROSITE" id="PS51318">
    <property type="entry name" value="TAT"/>
    <property type="match status" value="1"/>
</dbReference>
<dbReference type="PIRSF" id="PIRSF000349">
    <property type="entry name" value="SODismutase"/>
    <property type="match status" value="1"/>
</dbReference>
<reference evidence="9" key="1">
    <citation type="submission" date="2020-04" db="EMBL/GenBank/DDBJ databases">
        <authorList>
            <person name="Zhang T."/>
        </authorList>
    </citation>
    <scope>NUCLEOTIDE SEQUENCE</scope>
    <source>
        <strain evidence="9">HKST-UBA01</strain>
    </source>
</reference>
<dbReference type="Pfam" id="PF00081">
    <property type="entry name" value="Sod_Fe_N"/>
    <property type="match status" value="1"/>
</dbReference>
<dbReference type="FunFam" id="3.55.40.20:FF:000004">
    <property type="entry name" value="Superoxide dismutase [Fe]"/>
    <property type="match status" value="1"/>
</dbReference>
<evidence type="ECO:0000256" key="2">
    <source>
        <dbReference type="ARBA" id="ARBA00012682"/>
    </source>
</evidence>
<feature type="domain" description="Manganese/iron superoxide dismutase N-terminal" evidence="7">
    <location>
        <begin position="51"/>
        <end position="131"/>
    </location>
</feature>
<dbReference type="Gene3D" id="1.10.287.990">
    <property type="entry name" value="Fe,Mn superoxide dismutase (SOD) domain"/>
    <property type="match status" value="1"/>
</dbReference>
<reference evidence="9" key="2">
    <citation type="journal article" date="2021" name="Microbiome">
        <title>Successional dynamics and alternative stable states in a saline activated sludge microbial community over 9 years.</title>
        <authorList>
            <person name="Wang Y."/>
            <person name="Ye J."/>
            <person name="Ju F."/>
            <person name="Liu L."/>
            <person name="Boyd J.A."/>
            <person name="Deng Y."/>
            <person name="Parks D.H."/>
            <person name="Jiang X."/>
            <person name="Yin X."/>
            <person name="Woodcroft B.J."/>
            <person name="Tyson G.W."/>
            <person name="Hugenholtz P."/>
            <person name="Polz M.F."/>
            <person name="Zhang T."/>
        </authorList>
    </citation>
    <scope>NUCLEOTIDE SEQUENCE</scope>
    <source>
        <strain evidence="9">HKST-UBA01</strain>
    </source>
</reference>
<keyword evidence="3 5" id="KW-0479">Metal-binding</keyword>
<comment type="similarity">
    <text evidence="1 6">Belongs to the iron/manganese superoxide dismutase family.</text>
</comment>
<evidence type="ECO:0000256" key="6">
    <source>
        <dbReference type="RuleBase" id="RU000414"/>
    </source>
</evidence>
<dbReference type="AlphaFoldDB" id="A0A956RNV6"/>
<dbReference type="PANTHER" id="PTHR11404">
    <property type="entry name" value="SUPEROXIDE DISMUTASE 2"/>
    <property type="match status" value="1"/>
</dbReference>
<feature type="binding site" evidence="5">
    <location>
        <position position="123"/>
    </location>
    <ligand>
        <name>Mn(2+)</name>
        <dbReference type="ChEBI" id="CHEBI:29035"/>
    </ligand>
</feature>
<comment type="catalytic activity">
    <reaction evidence="6">
        <text>2 superoxide + 2 H(+) = H2O2 + O2</text>
        <dbReference type="Rhea" id="RHEA:20696"/>
        <dbReference type="ChEBI" id="CHEBI:15378"/>
        <dbReference type="ChEBI" id="CHEBI:15379"/>
        <dbReference type="ChEBI" id="CHEBI:16240"/>
        <dbReference type="ChEBI" id="CHEBI:18421"/>
        <dbReference type="EC" id="1.15.1.1"/>
    </reaction>
</comment>
<dbReference type="InterPro" id="IPR019832">
    <property type="entry name" value="Mn/Fe_SOD_C"/>
</dbReference>
<name>A0A956RNV6_UNCEI</name>
<dbReference type="InterPro" id="IPR001189">
    <property type="entry name" value="Mn/Fe_SOD"/>
</dbReference>
<sequence length="246" mass="26508">MEATSPEAANLTGVGRRDALKLLGLSSLAGGLFGGASGIFDAALAHSTQGYSLPPLPYDKTALTGFLSAEILEIHHDKHHAGYVKGLTDTLDALAEARTTGDYGAIKSLSRALAFHGSGHVLHSIYWSSMSPHGGGEPTGVVKEHLETSFGSVDAFRKHFAAATKSAEASGWGILAWEPLGNRLVILAAESHQQMGFQGVSPLLVCDVWEHAYYLQYQNRRADYVDKFFDVINWDFLALQLKMVHG</sequence>
<evidence type="ECO:0000313" key="9">
    <source>
        <dbReference type="EMBL" id="MCA9726194.1"/>
    </source>
</evidence>
<evidence type="ECO:0000313" key="10">
    <source>
        <dbReference type="Proteomes" id="UP000697710"/>
    </source>
</evidence>
<dbReference type="Proteomes" id="UP000697710">
    <property type="component" value="Unassembled WGS sequence"/>
</dbReference>
<organism evidence="9 10">
    <name type="scientific">Eiseniibacteriota bacterium</name>
    <dbReference type="NCBI Taxonomy" id="2212470"/>
    <lineage>
        <taxon>Bacteria</taxon>
        <taxon>Candidatus Eiseniibacteriota</taxon>
    </lineage>
</organism>
<dbReference type="InterPro" id="IPR036314">
    <property type="entry name" value="SOD_C_sf"/>
</dbReference>
<dbReference type="InterPro" id="IPR050265">
    <property type="entry name" value="Fe/Mn_Superoxide_Dismutase"/>
</dbReference>
<dbReference type="EMBL" id="JAGQHR010000009">
    <property type="protein sequence ID" value="MCA9726194.1"/>
    <property type="molecule type" value="Genomic_DNA"/>
</dbReference>
<comment type="function">
    <text evidence="6">Destroys radicals which are normally produced within the cells and which are toxic to biological systems.</text>
</comment>
<evidence type="ECO:0000259" key="8">
    <source>
        <dbReference type="Pfam" id="PF02777"/>
    </source>
</evidence>
<comment type="caution">
    <text evidence="9">The sequence shown here is derived from an EMBL/GenBank/DDBJ whole genome shotgun (WGS) entry which is preliminary data.</text>
</comment>
<dbReference type="InterPro" id="IPR019831">
    <property type="entry name" value="Mn/Fe_SOD_N"/>
</dbReference>
<dbReference type="GO" id="GO:0046872">
    <property type="term" value="F:metal ion binding"/>
    <property type="evidence" value="ECO:0007669"/>
    <property type="project" value="UniProtKB-KW"/>
</dbReference>
<dbReference type="EC" id="1.15.1.1" evidence="2 6"/>
<feature type="binding site" evidence="5">
    <location>
        <position position="75"/>
    </location>
    <ligand>
        <name>Mn(2+)</name>
        <dbReference type="ChEBI" id="CHEBI:29035"/>
    </ligand>
</feature>
<dbReference type="FunFam" id="1.10.287.990:FF:000001">
    <property type="entry name" value="Superoxide dismutase"/>
    <property type="match status" value="1"/>
</dbReference>
<dbReference type="PANTHER" id="PTHR11404:SF6">
    <property type="entry name" value="SUPEROXIDE DISMUTASE [MN], MITOCHONDRIAL"/>
    <property type="match status" value="1"/>
</dbReference>
<feature type="binding site" evidence="5">
    <location>
        <position position="207"/>
    </location>
    <ligand>
        <name>Mn(2+)</name>
        <dbReference type="ChEBI" id="CHEBI:29035"/>
    </ligand>
</feature>
<evidence type="ECO:0000256" key="3">
    <source>
        <dbReference type="ARBA" id="ARBA00022723"/>
    </source>
</evidence>
<dbReference type="GO" id="GO:0004784">
    <property type="term" value="F:superoxide dismutase activity"/>
    <property type="evidence" value="ECO:0007669"/>
    <property type="project" value="UniProtKB-EC"/>
</dbReference>
<evidence type="ECO:0000256" key="4">
    <source>
        <dbReference type="ARBA" id="ARBA00023002"/>
    </source>
</evidence>
<evidence type="ECO:0000259" key="7">
    <source>
        <dbReference type="Pfam" id="PF00081"/>
    </source>
</evidence>
<evidence type="ECO:0000256" key="1">
    <source>
        <dbReference type="ARBA" id="ARBA00008714"/>
    </source>
</evidence>
<keyword evidence="4 6" id="KW-0560">Oxidoreductase</keyword>
<dbReference type="InterPro" id="IPR036324">
    <property type="entry name" value="Mn/Fe_SOD_N_sf"/>
</dbReference>
<gene>
    <name evidence="9" type="ORF">KC729_00820</name>
</gene>
<dbReference type="SUPFAM" id="SSF54719">
    <property type="entry name" value="Fe,Mn superoxide dismutase (SOD), C-terminal domain"/>
    <property type="match status" value="1"/>
</dbReference>
<dbReference type="InterPro" id="IPR019833">
    <property type="entry name" value="Mn/Fe_SOD_BS"/>
</dbReference>
<dbReference type="PROSITE" id="PS00088">
    <property type="entry name" value="SOD_MN"/>
    <property type="match status" value="1"/>
</dbReference>
<feature type="domain" description="Manganese/iron superoxide dismutase C-terminal" evidence="8">
    <location>
        <begin position="138"/>
        <end position="237"/>
    </location>
</feature>
<dbReference type="SUPFAM" id="SSF46609">
    <property type="entry name" value="Fe,Mn superoxide dismutase (SOD), N-terminal domain"/>
    <property type="match status" value="1"/>
</dbReference>
<feature type="binding site" evidence="5">
    <location>
        <position position="211"/>
    </location>
    <ligand>
        <name>Mn(2+)</name>
        <dbReference type="ChEBI" id="CHEBI:29035"/>
    </ligand>
</feature>
<dbReference type="PRINTS" id="PR01703">
    <property type="entry name" value="MNSODISMTASE"/>
</dbReference>
<accession>A0A956RNV6</accession>
<dbReference type="Pfam" id="PF02777">
    <property type="entry name" value="Sod_Fe_C"/>
    <property type="match status" value="1"/>
</dbReference>